<evidence type="ECO:0000313" key="2">
    <source>
        <dbReference type="EMBL" id="MBX43460.1"/>
    </source>
</evidence>
<dbReference type="AlphaFoldDB" id="A0A2P2NM43"/>
<protein>
    <submittedName>
        <fullName evidence="2">Uncharacterized protein</fullName>
    </submittedName>
</protein>
<organism evidence="2">
    <name type="scientific">Rhizophora mucronata</name>
    <name type="common">Asiatic mangrove</name>
    <dbReference type="NCBI Taxonomy" id="61149"/>
    <lineage>
        <taxon>Eukaryota</taxon>
        <taxon>Viridiplantae</taxon>
        <taxon>Streptophyta</taxon>
        <taxon>Embryophyta</taxon>
        <taxon>Tracheophyta</taxon>
        <taxon>Spermatophyta</taxon>
        <taxon>Magnoliopsida</taxon>
        <taxon>eudicotyledons</taxon>
        <taxon>Gunneridae</taxon>
        <taxon>Pentapetalae</taxon>
        <taxon>rosids</taxon>
        <taxon>fabids</taxon>
        <taxon>Malpighiales</taxon>
        <taxon>Rhizophoraceae</taxon>
        <taxon>Rhizophora</taxon>
    </lineage>
</organism>
<reference evidence="2" key="1">
    <citation type="submission" date="2018-02" db="EMBL/GenBank/DDBJ databases">
        <title>Rhizophora mucronata_Transcriptome.</title>
        <authorList>
            <person name="Meera S.P."/>
            <person name="Sreeshan A."/>
            <person name="Augustine A."/>
        </authorList>
    </citation>
    <scope>NUCLEOTIDE SEQUENCE</scope>
    <source>
        <tissue evidence="2">Leaf</tissue>
    </source>
</reference>
<dbReference type="EMBL" id="GGEC01062976">
    <property type="protein sequence ID" value="MBX43460.1"/>
    <property type="molecule type" value="Transcribed_RNA"/>
</dbReference>
<proteinExistence type="predicted"/>
<name>A0A2P2NM43_RHIMU</name>
<keyword evidence="1" id="KW-0812">Transmembrane</keyword>
<sequence length="38" mass="4687">MVFRPRPKMDHLLHQTSNNFLSFFLFDIIKMANILFFR</sequence>
<accession>A0A2P2NM43</accession>
<keyword evidence="1" id="KW-0472">Membrane</keyword>
<evidence type="ECO:0000256" key="1">
    <source>
        <dbReference type="SAM" id="Phobius"/>
    </source>
</evidence>
<feature type="transmembrane region" description="Helical" evidence="1">
    <location>
        <begin position="20"/>
        <end position="37"/>
    </location>
</feature>
<keyword evidence="1" id="KW-1133">Transmembrane helix</keyword>